<dbReference type="PANTHER" id="PTHR23030">
    <property type="entry name" value="PCD6 INTERACTING PROTEIN-RELATED"/>
    <property type="match status" value="1"/>
</dbReference>
<dbReference type="OrthoDB" id="2141925at2759"/>
<dbReference type="PANTHER" id="PTHR23030:SF30">
    <property type="entry name" value="TYROSINE-PROTEIN PHOSPHATASE NON-RECEPTOR TYPE 23"/>
    <property type="match status" value="1"/>
</dbReference>
<evidence type="ECO:0000256" key="3">
    <source>
        <dbReference type="ARBA" id="ARBA00022490"/>
    </source>
</evidence>
<dbReference type="Proteomes" id="UP000031668">
    <property type="component" value="Unassembled WGS sequence"/>
</dbReference>
<dbReference type="EMBL" id="JWZT01005379">
    <property type="protein sequence ID" value="KII61084.1"/>
    <property type="molecule type" value="Genomic_DNA"/>
</dbReference>
<dbReference type="InterPro" id="IPR025304">
    <property type="entry name" value="ALIX_V_dom"/>
</dbReference>
<keyword evidence="3" id="KW-0963">Cytoplasm</keyword>
<dbReference type="Pfam" id="PF13949">
    <property type="entry name" value="ALIX_LYPXL_bnd"/>
    <property type="match status" value="1"/>
</dbReference>
<dbReference type="GO" id="GO:0043328">
    <property type="term" value="P:protein transport to vacuole involved in ubiquitin-dependent protein catabolic process via the multivesicular body sorting pathway"/>
    <property type="evidence" value="ECO:0007669"/>
    <property type="project" value="TreeGrafter"/>
</dbReference>
<feature type="domain" description="BRO1" evidence="5">
    <location>
        <begin position="1"/>
        <end position="391"/>
    </location>
</feature>
<keyword evidence="7" id="KW-1185">Reference proteome</keyword>
<organism evidence="6 7">
    <name type="scientific">Thelohanellus kitauei</name>
    <name type="common">Myxosporean</name>
    <dbReference type="NCBI Taxonomy" id="669202"/>
    <lineage>
        <taxon>Eukaryota</taxon>
        <taxon>Metazoa</taxon>
        <taxon>Cnidaria</taxon>
        <taxon>Myxozoa</taxon>
        <taxon>Myxosporea</taxon>
        <taxon>Bivalvulida</taxon>
        <taxon>Platysporina</taxon>
        <taxon>Myxobolidae</taxon>
        <taxon>Thelohanellus</taxon>
    </lineage>
</organism>
<evidence type="ECO:0000256" key="1">
    <source>
        <dbReference type="ARBA" id="ARBA00004177"/>
    </source>
</evidence>
<proteinExistence type="predicted"/>
<dbReference type="Gene3D" id="1.20.140.50">
    <property type="entry name" value="alix/aip1 like domains"/>
    <property type="match status" value="1"/>
</dbReference>
<dbReference type="SMART" id="SM01041">
    <property type="entry name" value="BRO1"/>
    <property type="match status" value="1"/>
</dbReference>
<name>A0A0C2M9U2_THEKT</name>
<gene>
    <name evidence="6" type="ORF">RF11_05801</name>
</gene>
<protein>
    <submittedName>
        <fullName evidence="6">Programmed cell death 6-interacting protein</fullName>
    </submittedName>
</protein>
<evidence type="ECO:0000313" key="7">
    <source>
        <dbReference type="Proteomes" id="UP000031668"/>
    </source>
</evidence>
<dbReference type="Pfam" id="PF03097">
    <property type="entry name" value="BRO1"/>
    <property type="match status" value="1"/>
</dbReference>
<dbReference type="AlphaFoldDB" id="A0A0C2M9U2"/>
<dbReference type="PROSITE" id="PS51180">
    <property type="entry name" value="BRO1"/>
    <property type="match status" value="1"/>
</dbReference>
<evidence type="ECO:0000256" key="4">
    <source>
        <dbReference type="ARBA" id="ARBA00022753"/>
    </source>
</evidence>
<dbReference type="GO" id="GO:0005768">
    <property type="term" value="C:endosome"/>
    <property type="evidence" value="ECO:0007669"/>
    <property type="project" value="UniProtKB-SubCell"/>
</dbReference>
<accession>A0A0C2M9U2</accession>
<reference evidence="6 7" key="1">
    <citation type="journal article" date="2014" name="Genome Biol. Evol.">
        <title>The genome of the myxosporean Thelohanellus kitauei shows adaptations to nutrient acquisition within its fish host.</title>
        <authorList>
            <person name="Yang Y."/>
            <person name="Xiong J."/>
            <person name="Zhou Z."/>
            <person name="Huo F."/>
            <person name="Miao W."/>
            <person name="Ran C."/>
            <person name="Liu Y."/>
            <person name="Zhang J."/>
            <person name="Feng J."/>
            <person name="Wang M."/>
            <person name="Wang M."/>
            <person name="Wang L."/>
            <person name="Yao B."/>
        </authorList>
    </citation>
    <scope>NUCLEOTIDE SEQUENCE [LARGE SCALE GENOMIC DNA]</scope>
    <source>
        <strain evidence="6">Wuqing</strain>
    </source>
</reference>
<evidence type="ECO:0000256" key="2">
    <source>
        <dbReference type="ARBA" id="ARBA00004496"/>
    </source>
</evidence>
<dbReference type="InterPro" id="IPR004328">
    <property type="entry name" value="BRO1_dom"/>
</dbReference>
<evidence type="ECO:0000259" key="5">
    <source>
        <dbReference type="PROSITE" id="PS51180"/>
    </source>
</evidence>
<dbReference type="OMA" id="CHAANQS"/>
<comment type="subcellular location">
    <subcellularLocation>
        <location evidence="2">Cytoplasm</location>
    </subcellularLocation>
    <subcellularLocation>
        <location evidence="1">Endosome</location>
    </subcellularLocation>
</comment>
<evidence type="ECO:0000313" key="6">
    <source>
        <dbReference type="EMBL" id="KII61084.1"/>
    </source>
</evidence>
<comment type="caution">
    <text evidence="6">The sequence shown here is derived from an EMBL/GenBank/DDBJ whole genome shotgun (WGS) entry which is preliminary data.</text>
</comment>
<dbReference type="Gene3D" id="1.25.40.280">
    <property type="entry name" value="alix/aip1 like domains"/>
    <property type="match status" value="1"/>
</dbReference>
<keyword evidence="4" id="KW-0967">Endosome</keyword>
<dbReference type="InterPro" id="IPR038499">
    <property type="entry name" value="BRO1_sf"/>
</dbReference>
<sequence>MDAKITWCFKKSDPVDLESFCCDFVKARYGDALLDSLRGPIKALHCLRNTVVSRTNEKEPPELDKLAEYYVCLKVMEPLINSHEGDDFVRTTWYDTHKRSLFSSSKKGDPRISFEIANILHLLGMRLWWDAEELTDNDSESVKKRISLWQLAASAFQELHNISRANNLGDLMQDISSEMADILTKLCLIRAQAGFISKCSGESDDAYLLRMTYFNYVTSKNINEIIKKSTKITDKNLEQFCHITELYSAIEYMSIQSKIDSVDKKYGDYVSRRKVCFNIAIELNKLVNSPKSRKLLNEYREKWDTAERENELIYHLPLTTSFSEPSFKPLQAARPQELNVQTLQVKSTLIVDAFKTLVPGVVRNATRLFNTRLSNIRTELCEERETSDSLIFTIFAEMNIPAYFEKFNEKNLPPSFTEKIKVLTSDQGINYIIENLRSLDNTRLRCENTLNQAIQLLNREASEDNSFKSQYGVQWRRISSVEANHMWRETIDKYKNYLSTAQKSDMSLDSKFQKIKPSLDSMMKNAETLSQLIYAKNNKMSKLGQSDLSNIRDAYNQIIRIQRDRNNKIEELKINDRTVDQYFLGCMTSDGSLNVEAACQKYIESLQPKIETIRKSFDELSIYVDRLMVQIYIY</sequence>